<comment type="caution">
    <text evidence="3">The sequence shown here is derived from an EMBL/GenBank/DDBJ whole genome shotgun (WGS) entry which is preliminary data.</text>
</comment>
<sequence length="200" mass="21622">MNRAADAKNGTTAQDAPVATGRNETPEERADRNMSELLQELRVVQAGVQILIAFLLSMTFTERFGRIDEFQRWTYVVTLLLSLLTAGLLIAPAAVHRVTYGRGLKPEIVQTGHKLFAAGLATLVLTLAGGTLLVLDVAVNRSFAVTTSIVVGLVLAGLWFLLPMPLLRHQIAEEQQGDADNPLDADANEPPPDDRVAARS</sequence>
<feature type="transmembrane region" description="Helical" evidence="2">
    <location>
        <begin position="142"/>
        <end position="162"/>
    </location>
</feature>
<feature type="region of interest" description="Disordered" evidence="1">
    <location>
        <begin position="177"/>
        <end position="200"/>
    </location>
</feature>
<accession>A0ABT1A5V5</accession>
<reference evidence="3" key="1">
    <citation type="submission" date="2021-04" db="EMBL/GenBank/DDBJ databases">
        <title>Pseudonocardia sp. nov., isolated from sandy soil of mangrove forest.</title>
        <authorList>
            <person name="Zan Z."/>
            <person name="Huang R."/>
            <person name="Liu W."/>
        </authorList>
    </citation>
    <scope>NUCLEOTIDE SEQUENCE</scope>
    <source>
        <strain evidence="3">S2-4</strain>
    </source>
</reference>
<feature type="transmembrane region" description="Helical" evidence="2">
    <location>
        <begin position="73"/>
        <end position="95"/>
    </location>
</feature>
<evidence type="ECO:0000256" key="2">
    <source>
        <dbReference type="SAM" id="Phobius"/>
    </source>
</evidence>
<name>A0ABT1A5V5_9PSEU</name>
<dbReference type="RefSeq" id="WP_252442328.1">
    <property type="nucleotide sequence ID" value="NZ_JAGSOV010000054.1"/>
</dbReference>
<keyword evidence="2" id="KW-1133">Transmembrane helix</keyword>
<proteinExistence type="predicted"/>
<evidence type="ECO:0008006" key="5">
    <source>
        <dbReference type="Google" id="ProtNLM"/>
    </source>
</evidence>
<gene>
    <name evidence="3" type="ORF">KDL28_25395</name>
</gene>
<evidence type="ECO:0000256" key="1">
    <source>
        <dbReference type="SAM" id="MobiDB-lite"/>
    </source>
</evidence>
<feature type="transmembrane region" description="Helical" evidence="2">
    <location>
        <begin position="115"/>
        <end position="135"/>
    </location>
</feature>
<organism evidence="3 4">
    <name type="scientific">Pseudonocardia humida</name>
    <dbReference type="NCBI Taxonomy" id="2800819"/>
    <lineage>
        <taxon>Bacteria</taxon>
        <taxon>Bacillati</taxon>
        <taxon>Actinomycetota</taxon>
        <taxon>Actinomycetes</taxon>
        <taxon>Pseudonocardiales</taxon>
        <taxon>Pseudonocardiaceae</taxon>
        <taxon>Pseudonocardia</taxon>
    </lineage>
</organism>
<dbReference type="EMBL" id="JAGSOV010000054">
    <property type="protein sequence ID" value="MCO1658405.1"/>
    <property type="molecule type" value="Genomic_DNA"/>
</dbReference>
<dbReference type="InterPro" id="IPR046291">
    <property type="entry name" value="DUF6328"/>
</dbReference>
<keyword evidence="4" id="KW-1185">Reference proteome</keyword>
<evidence type="ECO:0000313" key="4">
    <source>
        <dbReference type="Proteomes" id="UP001165283"/>
    </source>
</evidence>
<feature type="region of interest" description="Disordered" evidence="1">
    <location>
        <begin position="1"/>
        <end position="32"/>
    </location>
</feature>
<feature type="compositionally biased region" description="Acidic residues" evidence="1">
    <location>
        <begin position="177"/>
        <end position="187"/>
    </location>
</feature>
<keyword evidence="2" id="KW-0812">Transmembrane</keyword>
<dbReference type="Proteomes" id="UP001165283">
    <property type="component" value="Unassembled WGS sequence"/>
</dbReference>
<protein>
    <recommendedName>
        <fullName evidence="5">Sodium:proton antiporter</fullName>
    </recommendedName>
</protein>
<dbReference type="Pfam" id="PF19853">
    <property type="entry name" value="DUF6328"/>
    <property type="match status" value="1"/>
</dbReference>
<keyword evidence="2" id="KW-0472">Membrane</keyword>
<evidence type="ECO:0000313" key="3">
    <source>
        <dbReference type="EMBL" id="MCO1658405.1"/>
    </source>
</evidence>